<dbReference type="OrthoDB" id="19014at2759"/>
<comment type="caution">
    <text evidence="5">The sequence shown here is derived from an EMBL/GenBank/DDBJ whole genome shotgun (WGS) entry which is preliminary data.</text>
</comment>
<dbReference type="PANTHER" id="PTHR24179:SF21">
    <property type="entry name" value="MYOSIN BINDING SUBUNIT, ISOFORM O"/>
    <property type="match status" value="1"/>
</dbReference>
<name>A0A5B7D7K2_PORTR</name>
<evidence type="ECO:0000256" key="3">
    <source>
        <dbReference type="ARBA" id="ARBA00038386"/>
    </source>
</evidence>
<organism evidence="5 6">
    <name type="scientific">Portunus trituberculatus</name>
    <name type="common">Swimming crab</name>
    <name type="synonym">Neptunus trituberculatus</name>
    <dbReference type="NCBI Taxonomy" id="210409"/>
    <lineage>
        <taxon>Eukaryota</taxon>
        <taxon>Metazoa</taxon>
        <taxon>Ecdysozoa</taxon>
        <taxon>Arthropoda</taxon>
        <taxon>Crustacea</taxon>
        <taxon>Multicrustacea</taxon>
        <taxon>Malacostraca</taxon>
        <taxon>Eumalacostraca</taxon>
        <taxon>Eucarida</taxon>
        <taxon>Decapoda</taxon>
        <taxon>Pleocyemata</taxon>
        <taxon>Brachyura</taxon>
        <taxon>Eubrachyura</taxon>
        <taxon>Portunoidea</taxon>
        <taxon>Portunidae</taxon>
        <taxon>Portuninae</taxon>
        <taxon>Portunus</taxon>
    </lineage>
</organism>
<dbReference type="InterPro" id="IPR051226">
    <property type="entry name" value="PP1_Regulatory_Subunit"/>
</dbReference>
<evidence type="ECO:0000313" key="6">
    <source>
        <dbReference type="Proteomes" id="UP000324222"/>
    </source>
</evidence>
<evidence type="ECO:0000256" key="1">
    <source>
        <dbReference type="ARBA" id="ARBA00022473"/>
    </source>
</evidence>
<dbReference type="GO" id="GO:0019208">
    <property type="term" value="F:phosphatase regulator activity"/>
    <property type="evidence" value="ECO:0007669"/>
    <property type="project" value="TreeGrafter"/>
</dbReference>
<dbReference type="Gene3D" id="1.25.40.20">
    <property type="entry name" value="Ankyrin repeat-containing domain"/>
    <property type="match status" value="1"/>
</dbReference>
<keyword evidence="1" id="KW-0217">Developmental protein</keyword>
<dbReference type="GO" id="GO:0004857">
    <property type="term" value="F:enzyme inhibitor activity"/>
    <property type="evidence" value="ECO:0007669"/>
    <property type="project" value="TreeGrafter"/>
</dbReference>
<accession>A0A5B7D7K2</accession>
<dbReference type="Pfam" id="PF13637">
    <property type="entry name" value="Ank_4"/>
    <property type="match status" value="1"/>
</dbReference>
<dbReference type="SUPFAM" id="SSF48403">
    <property type="entry name" value="Ankyrin repeat"/>
    <property type="match status" value="1"/>
</dbReference>
<dbReference type="Proteomes" id="UP000324222">
    <property type="component" value="Unassembled WGS sequence"/>
</dbReference>
<evidence type="ECO:0000256" key="4">
    <source>
        <dbReference type="SAM" id="MobiDB-lite"/>
    </source>
</evidence>
<evidence type="ECO:0000313" key="5">
    <source>
        <dbReference type="EMBL" id="MPC17278.1"/>
    </source>
</evidence>
<dbReference type="GO" id="GO:0005737">
    <property type="term" value="C:cytoplasm"/>
    <property type="evidence" value="ECO:0007669"/>
    <property type="project" value="TreeGrafter"/>
</dbReference>
<dbReference type="PANTHER" id="PTHR24179">
    <property type="entry name" value="PROTEIN PHOSPHATASE 1 REGULATORY SUBUNIT 12"/>
    <property type="match status" value="1"/>
</dbReference>
<dbReference type="EMBL" id="VSRR010000575">
    <property type="protein sequence ID" value="MPC17278.1"/>
    <property type="molecule type" value="Genomic_DNA"/>
</dbReference>
<keyword evidence="2" id="KW-0677">Repeat</keyword>
<keyword evidence="6" id="KW-1185">Reference proteome</keyword>
<sequence>MKGVKGTRLNKGGSGMGRGGDEERVSSVKQQQQQQQQQEPVWAEPPEVRDGAAMAGDNRSTSALFKRAEQIRRWQESETNKQDIVDNHRTRKVNFTDGCVFLAACAAGDKQEVIRLLEKGADIDTANVDGLTALHAVSASPSPRRALGAALATLATPGDAGAR</sequence>
<dbReference type="AlphaFoldDB" id="A0A5B7D7K2"/>
<reference evidence="5 6" key="1">
    <citation type="submission" date="2019-05" db="EMBL/GenBank/DDBJ databases">
        <title>Another draft genome of Portunus trituberculatus and its Hox gene families provides insights of decapod evolution.</title>
        <authorList>
            <person name="Jeong J.-H."/>
            <person name="Song I."/>
            <person name="Kim S."/>
            <person name="Choi T."/>
            <person name="Kim D."/>
            <person name="Ryu S."/>
            <person name="Kim W."/>
        </authorList>
    </citation>
    <scope>NUCLEOTIDE SEQUENCE [LARGE SCALE GENOMIC DNA]</scope>
    <source>
        <tissue evidence="5">Muscle</tissue>
    </source>
</reference>
<feature type="region of interest" description="Disordered" evidence="4">
    <location>
        <begin position="1"/>
        <end position="62"/>
    </location>
</feature>
<protein>
    <submittedName>
        <fullName evidence="5">Protein phosphatase 1 regulatory subunit 12A</fullName>
    </submittedName>
</protein>
<dbReference type="InterPro" id="IPR036770">
    <property type="entry name" value="Ankyrin_rpt-contain_sf"/>
</dbReference>
<proteinExistence type="inferred from homology"/>
<dbReference type="InterPro" id="IPR002110">
    <property type="entry name" value="Ankyrin_rpt"/>
</dbReference>
<evidence type="ECO:0000256" key="2">
    <source>
        <dbReference type="ARBA" id="ARBA00022737"/>
    </source>
</evidence>
<comment type="similarity">
    <text evidence="3">Belongs to the NRARP family.</text>
</comment>
<gene>
    <name evidence="5" type="primary">Ppp1r12a</name>
    <name evidence="5" type="ORF">E2C01_010127</name>
</gene>